<evidence type="ECO:0000313" key="2">
    <source>
        <dbReference type="Proteomes" id="UP000276133"/>
    </source>
</evidence>
<protein>
    <submittedName>
        <fullName evidence="1">Uncharacterized protein</fullName>
    </submittedName>
</protein>
<dbReference type="Proteomes" id="UP000276133">
    <property type="component" value="Unassembled WGS sequence"/>
</dbReference>
<evidence type="ECO:0000313" key="1">
    <source>
        <dbReference type="EMBL" id="RNA07514.1"/>
    </source>
</evidence>
<organism evidence="1 2">
    <name type="scientific">Brachionus plicatilis</name>
    <name type="common">Marine rotifer</name>
    <name type="synonym">Brachionus muelleri</name>
    <dbReference type="NCBI Taxonomy" id="10195"/>
    <lineage>
        <taxon>Eukaryota</taxon>
        <taxon>Metazoa</taxon>
        <taxon>Spiralia</taxon>
        <taxon>Gnathifera</taxon>
        <taxon>Rotifera</taxon>
        <taxon>Eurotatoria</taxon>
        <taxon>Monogononta</taxon>
        <taxon>Pseudotrocha</taxon>
        <taxon>Ploima</taxon>
        <taxon>Brachionidae</taxon>
        <taxon>Brachionus</taxon>
    </lineage>
</organism>
<comment type="caution">
    <text evidence="1">The sequence shown here is derived from an EMBL/GenBank/DDBJ whole genome shotgun (WGS) entry which is preliminary data.</text>
</comment>
<sequence length="247" mass="27448">MDLLGMQRTFTNNTPLNGIALELMLSLNLLLHMSAWPISTVSTVFGGDQLLDVNDLGLQHLDTVADQTQKVENAFVVARFQLVQIGLFDRKLKVAEYQQASQVGRFALMAGVAAQRLFQPVYFEQIGLTLLTRYQQESIAFDVFIGGRQIGDTAFQSNARLVYDIVFVSSSSLIRSEYLLFLSGSVCLSGDLAFFCLGIMEERRADFFCLRYSRMLNGCMSEPTDEAVSVPGGLETSAEYDSFRGLL</sequence>
<keyword evidence="2" id="KW-1185">Reference proteome</keyword>
<dbReference type="EMBL" id="REGN01007012">
    <property type="protein sequence ID" value="RNA07514.1"/>
    <property type="molecule type" value="Genomic_DNA"/>
</dbReference>
<accession>A0A3M7Q8L9</accession>
<proteinExistence type="predicted"/>
<reference evidence="1 2" key="1">
    <citation type="journal article" date="2018" name="Sci. Rep.">
        <title>Genomic signatures of local adaptation to the degree of environmental predictability in rotifers.</title>
        <authorList>
            <person name="Franch-Gras L."/>
            <person name="Hahn C."/>
            <person name="Garcia-Roger E.M."/>
            <person name="Carmona M.J."/>
            <person name="Serra M."/>
            <person name="Gomez A."/>
        </authorList>
    </citation>
    <scope>NUCLEOTIDE SEQUENCE [LARGE SCALE GENOMIC DNA]</scope>
    <source>
        <strain evidence="1">HYR1</strain>
    </source>
</reference>
<dbReference type="AlphaFoldDB" id="A0A3M7Q8L9"/>
<name>A0A3M7Q8L9_BRAPC</name>
<gene>
    <name evidence="1" type="ORF">BpHYR1_044710</name>
</gene>